<evidence type="ECO:0000256" key="1">
    <source>
        <dbReference type="SAM" id="MobiDB-lite"/>
    </source>
</evidence>
<organism evidence="2">
    <name type="scientific">viral metagenome</name>
    <dbReference type="NCBI Taxonomy" id="1070528"/>
    <lineage>
        <taxon>unclassified sequences</taxon>
        <taxon>metagenomes</taxon>
        <taxon>organismal metagenomes</taxon>
    </lineage>
</organism>
<accession>A0A6M3K027</accession>
<name>A0A6M3K027_9ZZZZ</name>
<evidence type="ECO:0000313" key="2">
    <source>
        <dbReference type="EMBL" id="QJA75630.1"/>
    </source>
</evidence>
<feature type="compositionally biased region" description="Low complexity" evidence="1">
    <location>
        <begin position="50"/>
        <end position="66"/>
    </location>
</feature>
<dbReference type="EMBL" id="MT142175">
    <property type="protein sequence ID" value="QJA75630.1"/>
    <property type="molecule type" value="Genomic_DNA"/>
</dbReference>
<proteinExistence type="predicted"/>
<protein>
    <submittedName>
        <fullName evidence="2">Uncharacterized protein</fullName>
    </submittedName>
</protein>
<reference evidence="2" key="1">
    <citation type="submission" date="2020-03" db="EMBL/GenBank/DDBJ databases">
        <title>The deep terrestrial virosphere.</title>
        <authorList>
            <person name="Holmfeldt K."/>
            <person name="Nilsson E."/>
            <person name="Simone D."/>
            <person name="Lopez-Fernandez M."/>
            <person name="Wu X."/>
            <person name="de Brujin I."/>
            <person name="Lundin D."/>
            <person name="Andersson A."/>
            <person name="Bertilsson S."/>
            <person name="Dopson M."/>
        </authorList>
    </citation>
    <scope>NUCLEOTIDE SEQUENCE</scope>
    <source>
        <strain evidence="2">MM415A01741</strain>
    </source>
</reference>
<sequence length="74" mass="8347">MKMTAEDKKWRARDDAYTLIAAESIQLDKTRKNAAMKEVNRIALEKAKEAAAAMKVAKPTKPTPKSRSSRSRKK</sequence>
<feature type="region of interest" description="Disordered" evidence="1">
    <location>
        <begin position="50"/>
        <end position="74"/>
    </location>
</feature>
<dbReference type="AlphaFoldDB" id="A0A6M3K027"/>
<gene>
    <name evidence="2" type="ORF">MM415A01741_0014</name>
</gene>